<keyword evidence="2" id="KW-0472">Membrane</keyword>
<evidence type="ECO:0000256" key="2">
    <source>
        <dbReference type="SAM" id="Phobius"/>
    </source>
</evidence>
<organism evidence="3 4">
    <name type="scientific">Aeromicrobium wangtongii</name>
    <dbReference type="NCBI Taxonomy" id="2969247"/>
    <lineage>
        <taxon>Bacteria</taxon>
        <taxon>Bacillati</taxon>
        <taxon>Actinomycetota</taxon>
        <taxon>Actinomycetes</taxon>
        <taxon>Propionibacteriales</taxon>
        <taxon>Nocardioidaceae</taxon>
        <taxon>Aeromicrobium</taxon>
    </lineage>
</organism>
<dbReference type="EMBL" id="CP102173">
    <property type="protein sequence ID" value="UUP13209.1"/>
    <property type="molecule type" value="Genomic_DNA"/>
</dbReference>
<feature type="compositionally biased region" description="Low complexity" evidence="1">
    <location>
        <begin position="169"/>
        <end position="178"/>
    </location>
</feature>
<evidence type="ECO:0000313" key="3">
    <source>
        <dbReference type="EMBL" id="UUP13209.1"/>
    </source>
</evidence>
<evidence type="ECO:0000256" key="1">
    <source>
        <dbReference type="SAM" id="MobiDB-lite"/>
    </source>
</evidence>
<feature type="transmembrane region" description="Helical" evidence="2">
    <location>
        <begin position="105"/>
        <end position="128"/>
    </location>
</feature>
<keyword evidence="2" id="KW-0812">Transmembrane</keyword>
<reference evidence="3 4" key="1">
    <citation type="submission" date="2022-08" db="EMBL/GenBank/DDBJ databases">
        <title>novel species in genus Aeromicrobium.</title>
        <authorList>
            <person name="Ye L."/>
        </authorList>
    </citation>
    <scope>NUCLEOTIDE SEQUENCE [LARGE SCALE GENOMIC DNA]</scope>
    <source>
        <strain evidence="4">zg-Y1379</strain>
    </source>
</reference>
<evidence type="ECO:0008006" key="5">
    <source>
        <dbReference type="Google" id="ProtNLM"/>
    </source>
</evidence>
<feature type="transmembrane region" description="Helical" evidence="2">
    <location>
        <begin position="49"/>
        <end position="73"/>
    </location>
</feature>
<dbReference type="RefSeq" id="WP_232400611.1">
    <property type="nucleotide sequence ID" value="NZ_CP102173.1"/>
</dbReference>
<sequence>MTSRHPSGFRFSDEFIKRWTNRLVIAIFAIGGIGIGLSAATEIDGSPDWLGTVAAIVLIGGVVGPLLAAAVLGGESIRRGGGLVGVLLVGGLGAGGAGQVIDRPWLTWCGAAAVALSVIGFWAMGWIAKVPMYIGLPWAHGDVVQRDDSAPKDLFGGDDPRLRPRRPRGGSASRGPRR</sequence>
<feature type="transmembrane region" description="Helical" evidence="2">
    <location>
        <begin position="21"/>
        <end position="43"/>
    </location>
</feature>
<dbReference type="Proteomes" id="UP001316184">
    <property type="component" value="Chromosome"/>
</dbReference>
<feature type="region of interest" description="Disordered" evidence="1">
    <location>
        <begin position="149"/>
        <end position="178"/>
    </location>
</feature>
<name>A0ABY5M7Y6_9ACTN</name>
<evidence type="ECO:0000313" key="4">
    <source>
        <dbReference type="Proteomes" id="UP001316184"/>
    </source>
</evidence>
<accession>A0ABY5M7Y6</accession>
<gene>
    <name evidence="3" type="ORF">NQV15_15335</name>
</gene>
<protein>
    <recommendedName>
        <fullName evidence="5">Major facilitator superfamily (MFS) profile domain-containing protein</fullName>
    </recommendedName>
</protein>
<feature type="transmembrane region" description="Helical" evidence="2">
    <location>
        <begin position="80"/>
        <end position="99"/>
    </location>
</feature>
<proteinExistence type="predicted"/>
<keyword evidence="2" id="KW-1133">Transmembrane helix</keyword>
<keyword evidence="4" id="KW-1185">Reference proteome</keyword>